<keyword evidence="1" id="KW-1133">Transmembrane helix</keyword>
<evidence type="ECO:0000313" key="3">
    <source>
        <dbReference type="Proteomes" id="UP001208771"/>
    </source>
</evidence>
<feature type="transmembrane region" description="Helical" evidence="1">
    <location>
        <begin position="47"/>
        <end position="66"/>
    </location>
</feature>
<sequence length="78" mass="8699">MSNTAPARKLSKTRLALAMLLPVYPLITALLYIVLPLTEGWATWQRTLLMAPVMVACIVFIVAPMVQKHFAGFIMRVV</sequence>
<dbReference type="EMBL" id="JANFPI010000001">
    <property type="protein sequence ID" value="MCX8995630.1"/>
    <property type="molecule type" value="Genomic_DNA"/>
</dbReference>
<reference evidence="2" key="1">
    <citation type="submission" date="2022-07" db="EMBL/GenBank/DDBJ databases">
        <title>Ectorhizobium quercum gen.nov., sp. nov.</title>
        <authorList>
            <person name="Ma T."/>
            <person name="Li Y."/>
        </authorList>
    </citation>
    <scope>NUCLEOTIDE SEQUENCE</scope>
    <source>
        <strain evidence="2">BDR2-2</strain>
    </source>
</reference>
<organism evidence="2 3">
    <name type="scientific">Ectorhizobium quercum</name>
    <dbReference type="NCBI Taxonomy" id="2965071"/>
    <lineage>
        <taxon>Bacteria</taxon>
        <taxon>Pseudomonadati</taxon>
        <taxon>Pseudomonadota</taxon>
        <taxon>Alphaproteobacteria</taxon>
        <taxon>Hyphomicrobiales</taxon>
        <taxon>Rhizobiaceae</taxon>
        <taxon>Ectorhizobium</taxon>
    </lineage>
</organism>
<protein>
    <submittedName>
        <fullName evidence="2">Uncharacterized protein</fullName>
    </submittedName>
</protein>
<evidence type="ECO:0000256" key="1">
    <source>
        <dbReference type="SAM" id="Phobius"/>
    </source>
</evidence>
<keyword evidence="1" id="KW-0472">Membrane</keyword>
<keyword evidence="1" id="KW-0812">Transmembrane</keyword>
<gene>
    <name evidence="2" type="ORF">NOF55_00740</name>
</gene>
<proteinExistence type="predicted"/>
<name>A0AAE3ST00_9HYPH</name>
<accession>A0AAE3ST00</accession>
<dbReference type="Proteomes" id="UP001208771">
    <property type="component" value="Unassembled WGS sequence"/>
</dbReference>
<dbReference type="RefSeq" id="WP_306409405.1">
    <property type="nucleotide sequence ID" value="NZ_JANFPI010000001.1"/>
</dbReference>
<feature type="transmembrane region" description="Helical" evidence="1">
    <location>
        <begin position="15"/>
        <end position="35"/>
    </location>
</feature>
<evidence type="ECO:0000313" key="2">
    <source>
        <dbReference type="EMBL" id="MCX8995630.1"/>
    </source>
</evidence>
<keyword evidence="3" id="KW-1185">Reference proteome</keyword>
<comment type="caution">
    <text evidence="2">The sequence shown here is derived from an EMBL/GenBank/DDBJ whole genome shotgun (WGS) entry which is preliminary data.</text>
</comment>
<dbReference type="AlphaFoldDB" id="A0AAE3ST00"/>